<protein>
    <submittedName>
        <fullName evidence="3">Acetyl-CoA acetyltransferase</fullName>
    </submittedName>
</protein>
<organism evidence="3 4">
    <name type="scientific">Kibdelosporangium philippinense</name>
    <dbReference type="NCBI Taxonomy" id="211113"/>
    <lineage>
        <taxon>Bacteria</taxon>
        <taxon>Bacillati</taxon>
        <taxon>Actinomycetota</taxon>
        <taxon>Actinomycetes</taxon>
        <taxon>Pseudonocardiales</taxon>
        <taxon>Pseudonocardiaceae</taxon>
        <taxon>Kibdelosporangium</taxon>
    </lineage>
</organism>
<dbReference type="Pfam" id="PF22691">
    <property type="entry name" value="Thiolase_C_1"/>
    <property type="match status" value="1"/>
</dbReference>
<feature type="domain" description="Thiolase N-terminal" evidence="1">
    <location>
        <begin position="6"/>
        <end position="188"/>
    </location>
</feature>
<comment type="caution">
    <text evidence="3">The sequence shown here is derived from an EMBL/GenBank/DDBJ whole genome shotgun (WGS) entry which is preliminary data.</text>
</comment>
<evidence type="ECO:0000313" key="3">
    <source>
        <dbReference type="EMBL" id="MCE7004731.1"/>
    </source>
</evidence>
<dbReference type="InterPro" id="IPR020616">
    <property type="entry name" value="Thiolase_N"/>
</dbReference>
<name>A0ABS8ZA46_9PSEU</name>
<dbReference type="EMBL" id="JAJVCN010000001">
    <property type="protein sequence ID" value="MCE7004731.1"/>
    <property type="molecule type" value="Genomic_DNA"/>
</dbReference>
<evidence type="ECO:0000313" key="4">
    <source>
        <dbReference type="Proteomes" id="UP001521150"/>
    </source>
</evidence>
<accession>A0ABS8ZA46</accession>
<dbReference type="PANTHER" id="PTHR42870">
    <property type="entry name" value="ACETYL-COA C-ACETYLTRANSFERASE"/>
    <property type="match status" value="1"/>
</dbReference>
<proteinExistence type="predicted"/>
<dbReference type="InterPro" id="IPR016039">
    <property type="entry name" value="Thiolase-like"/>
</dbReference>
<dbReference type="NCBIfam" id="NF004936">
    <property type="entry name" value="PRK06289.1"/>
    <property type="match status" value="1"/>
</dbReference>
<gene>
    <name evidence="3" type="ORF">LWC34_18145</name>
</gene>
<feature type="domain" description="Thiolase C-terminal" evidence="2">
    <location>
        <begin position="270"/>
        <end position="393"/>
    </location>
</feature>
<sequence>MATTRIVGGYQTDFARNTVREGLDIADLFAETVQHTLDQARVRPTDIGVIHVGNAFGQLFTGQGHLGAMPATVEPGLWGVPAVRHEAACASGSMAVLGAMADLESGRYDVALVLGAEIEKTVHGELGAKHLGAAAWVGHEGETATFMWPHMFDLLADEYDRRYGLDDKHLRAIAELNVRNARNNPNAQTRDWTFTPGSFAADDTANPLVEGRIRRTDCSAMTDGAAGVVLVSSRYVANTPSAVLAGWGHRTVGLPMAQKLARSADEPYVLPHVRQTILDAFNRAKVSEVSLIETHDCFSMSEYAAIDHFGITAPGDSWKAVENGDLEIGGRIPVNPSGGLIGGGHPVGATGVRMVLDAYKQVTGTAGDYQVAGARTAATLNIGGSTATCASFVVTA</sequence>
<reference evidence="3 4" key="1">
    <citation type="submission" date="2021-12" db="EMBL/GenBank/DDBJ databases">
        <title>Genome sequence of Kibdelosporangium philippinense ATCC 49844.</title>
        <authorList>
            <person name="Fedorov E.A."/>
            <person name="Omeragic M."/>
            <person name="Shalygina K.F."/>
            <person name="Maclea K.S."/>
        </authorList>
    </citation>
    <scope>NUCLEOTIDE SEQUENCE [LARGE SCALE GENOMIC DNA]</scope>
    <source>
        <strain evidence="3 4">ATCC 49844</strain>
    </source>
</reference>
<evidence type="ECO:0000259" key="1">
    <source>
        <dbReference type="Pfam" id="PF00108"/>
    </source>
</evidence>
<dbReference type="PIRSF" id="PIRSF000429">
    <property type="entry name" value="Ac-CoA_Ac_transf"/>
    <property type="match status" value="1"/>
</dbReference>
<dbReference type="PANTHER" id="PTHR42870:SF1">
    <property type="entry name" value="NON-SPECIFIC LIPID-TRANSFER PROTEIN-LIKE 2"/>
    <property type="match status" value="1"/>
</dbReference>
<keyword evidence="4" id="KW-1185">Reference proteome</keyword>
<dbReference type="Pfam" id="PF00108">
    <property type="entry name" value="Thiolase_N"/>
    <property type="match status" value="1"/>
</dbReference>
<evidence type="ECO:0000259" key="2">
    <source>
        <dbReference type="Pfam" id="PF22691"/>
    </source>
</evidence>
<dbReference type="Gene3D" id="3.40.47.10">
    <property type="match status" value="1"/>
</dbReference>
<dbReference type="SUPFAM" id="SSF53901">
    <property type="entry name" value="Thiolase-like"/>
    <property type="match status" value="2"/>
</dbReference>
<dbReference type="RefSeq" id="WP_233726215.1">
    <property type="nucleotide sequence ID" value="NZ_JAJVCN010000001.1"/>
</dbReference>
<dbReference type="Proteomes" id="UP001521150">
    <property type="component" value="Unassembled WGS sequence"/>
</dbReference>
<dbReference type="InterPro" id="IPR002155">
    <property type="entry name" value="Thiolase"/>
</dbReference>
<dbReference type="InterPro" id="IPR055140">
    <property type="entry name" value="Thiolase_C_2"/>
</dbReference>
<dbReference type="CDD" id="cd00829">
    <property type="entry name" value="SCP-x_thiolase"/>
    <property type="match status" value="1"/>
</dbReference>